<evidence type="ECO:0000313" key="3">
    <source>
        <dbReference type="Proteomes" id="UP001179614"/>
    </source>
</evidence>
<name>A0ABY7MD31_9BRAD</name>
<dbReference type="Gene3D" id="2.130.10.10">
    <property type="entry name" value="YVTN repeat-like/Quinoprotein amine dehydrogenase"/>
    <property type="match status" value="2"/>
</dbReference>
<dbReference type="EMBL" id="CP089391">
    <property type="protein sequence ID" value="WBL75431.1"/>
    <property type="molecule type" value="Genomic_DNA"/>
</dbReference>
<keyword evidence="1" id="KW-0732">Signal</keyword>
<dbReference type="Proteomes" id="UP001179614">
    <property type="component" value="Chromosome"/>
</dbReference>
<evidence type="ECO:0000256" key="1">
    <source>
        <dbReference type="SAM" id="SignalP"/>
    </source>
</evidence>
<protein>
    <recommendedName>
        <fullName evidence="4">WD40 repeat domain-containing protein</fullName>
    </recommendedName>
</protein>
<organism evidence="2 3">
    <name type="scientific">Bradyrhizobium xenonodulans</name>
    <dbReference type="NCBI Taxonomy" id="2736875"/>
    <lineage>
        <taxon>Bacteria</taxon>
        <taxon>Pseudomonadati</taxon>
        <taxon>Pseudomonadota</taxon>
        <taxon>Alphaproteobacteria</taxon>
        <taxon>Hyphomicrobiales</taxon>
        <taxon>Nitrobacteraceae</taxon>
        <taxon>Bradyrhizobium</taxon>
    </lineage>
</organism>
<reference evidence="2" key="1">
    <citation type="submission" date="2021-12" db="EMBL/GenBank/DDBJ databases">
        <title>Bradyrhizobium xenonodulans sp. nov.</title>
        <authorList>
            <person name="Claassens R."/>
            <person name="Venter S.N."/>
            <person name="Beukes C.W."/>
            <person name="Stepkowski T."/>
            <person name="Steenkamp E.T."/>
        </authorList>
    </citation>
    <scope>NUCLEOTIDE SEQUENCE</scope>
    <source>
        <strain evidence="2">14AB</strain>
    </source>
</reference>
<keyword evidence="3" id="KW-1185">Reference proteome</keyword>
<dbReference type="InterPro" id="IPR015943">
    <property type="entry name" value="WD40/YVTN_repeat-like_dom_sf"/>
</dbReference>
<evidence type="ECO:0000313" key="2">
    <source>
        <dbReference type="EMBL" id="WBL75431.1"/>
    </source>
</evidence>
<sequence length="641" mass="69846">MTIVARTATLLAMALVVFACGRANPTLAGEAKAAAGGAAVESPGRGELTGFVATPQAAAGGNQAFLIAPNGSWFLATSPRASGARLIDISNGITLRFLTSPGLHIAALSISPDSKTVFARDYDGHDVAWDAATGEPAPSIPTADFRDITKLWFSYEGNDAERRAPVELLTRYHLQVHFPQLKRFDKITLNPTKEYAIVGYVGDADWKSFQIWDLKNEKTAVFFRLASDPCGFDPSAFDYDGRHLIFGNSRGESESNQLDFAIFEIAYSGPDEGPKTAHATQILGNKCSVPPSFDGGSEQEFSISPAGGLMLRGGGLPGSPEWAAWDLRNGKKVASIHPDGEGVVSSDGSTIVVLHNPKGFDSHSSRITVQRYGRRKTFNIPRSLQSDGLQVGISPNGRWIALHLAETIVVWSARDGKVAKKYQVSRDHPAIVLQITDRGDVLLVDERDGAVFVNGRWRAVRTVEHGLIVPLTPNFHAQCGVMFCDRVMADLGVVERQPRDARARDVARADLSPDGRYMIVRARDKEDSLTHDVIDIADGHVVLPGKTGNFVSNGRSLIVREIDADRVNFIKYDLPTGKPVWTVTPNRAQDGFYMTFPDGRVRFSAGAHYGDLVLVRGFEVRHFGIEETKQFVAPPDAVRDR</sequence>
<gene>
    <name evidence="2" type="ORF">I3J27_20510</name>
</gene>
<feature type="chain" id="PRO_5045307665" description="WD40 repeat domain-containing protein" evidence="1">
    <location>
        <begin position="20"/>
        <end position="641"/>
    </location>
</feature>
<dbReference type="SUPFAM" id="SSF82171">
    <property type="entry name" value="DPP6 N-terminal domain-like"/>
    <property type="match status" value="1"/>
</dbReference>
<proteinExistence type="predicted"/>
<feature type="signal peptide" evidence="1">
    <location>
        <begin position="1"/>
        <end position="19"/>
    </location>
</feature>
<accession>A0ABY7MD31</accession>
<evidence type="ECO:0008006" key="4">
    <source>
        <dbReference type="Google" id="ProtNLM"/>
    </source>
</evidence>
<dbReference type="RefSeq" id="WP_270160263.1">
    <property type="nucleotide sequence ID" value="NZ_CP089391.1"/>
</dbReference>
<dbReference type="PROSITE" id="PS51257">
    <property type="entry name" value="PROKAR_LIPOPROTEIN"/>
    <property type="match status" value="1"/>
</dbReference>